<reference evidence="1 2" key="1">
    <citation type="submission" date="2021-04" db="EMBL/GenBank/DDBJ databases">
        <title>novel species isolated from subtropical streams in China.</title>
        <authorList>
            <person name="Lu H."/>
        </authorList>
    </citation>
    <scope>NUCLEOTIDE SEQUENCE [LARGE SCALE GENOMIC DNA]</scope>
    <source>
        <strain evidence="1 2">FT147W</strain>
    </source>
</reference>
<sequence length="153" mass="17232">MNITMEAIKEQHNKVAEMIAAFEANAKLSAAFPITVNFPRPNAGEQYVGSIISADGKKREHIILLPGELTGDNWDDSMTWAASIGGELPDRVESALLFATLKDQFHAGWYWTREQYAHYDDYAWMQSFGLGSQNYGLKSGKCRARAVRREFII</sequence>
<name>A0ABS5H0W6_9BURK</name>
<evidence type="ECO:0000313" key="1">
    <source>
        <dbReference type="EMBL" id="MBR7792344.1"/>
    </source>
</evidence>
<dbReference type="EMBL" id="JAGSPK010000002">
    <property type="protein sequence ID" value="MBR7792344.1"/>
    <property type="molecule type" value="Genomic_DNA"/>
</dbReference>
<dbReference type="RefSeq" id="WP_212678403.1">
    <property type="nucleotide sequence ID" value="NZ_JAGSPK010000002.1"/>
</dbReference>
<keyword evidence="2" id="KW-1185">Reference proteome</keyword>
<proteinExistence type="predicted"/>
<evidence type="ECO:0000313" key="2">
    <source>
        <dbReference type="Proteomes" id="UP000682982"/>
    </source>
</evidence>
<protein>
    <submittedName>
        <fullName evidence="1">DUF1566 domain-containing protein</fullName>
    </submittedName>
</protein>
<dbReference type="Proteomes" id="UP000682982">
    <property type="component" value="Unassembled WGS sequence"/>
</dbReference>
<comment type="caution">
    <text evidence="1">The sequence shown here is derived from an EMBL/GenBank/DDBJ whole genome shotgun (WGS) entry which is preliminary data.</text>
</comment>
<gene>
    <name evidence="1" type="ORF">KDM87_07000</name>
</gene>
<organism evidence="1 2">
    <name type="scientific">Undibacterium rivi</name>
    <dbReference type="NCBI Taxonomy" id="2828729"/>
    <lineage>
        <taxon>Bacteria</taxon>
        <taxon>Pseudomonadati</taxon>
        <taxon>Pseudomonadota</taxon>
        <taxon>Betaproteobacteria</taxon>
        <taxon>Burkholderiales</taxon>
        <taxon>Oxalobacteraceae</taxon>
        <taxon>Undibacterium</taxon>
    </lineage>
</organism>
<accession>A0ABS5H0W6</accession>